<feature type="domain" description="Peptidase M3A/M3B catalytic" evidence="7">
    <location>
        <begin position="225"/>
        <end position="615"/>
    </location>
</feature>
<evidence type="ECO:0000313" key="9">
    <source>
        <dbReference type="EMBL" id="MBI5168127.1"/>
    </source>
</evidence>
<accession>A0A933S9R3</accession>
<keyword evidence="2 6" id="KW-0479">Metal-binding</keyword>
<dbReference type="Gene3D" id="1.20.140.70">
    <property type="entry name" value="Oligopeptidase f, N-terminal domain"/>
    <property type="match status" value="1"/>
</dbReference>
<evidence type="ECO:0000256" key="5">
    <source>
        <dbReference type="ARBA" id="ARBA00023049"/>
    </source>
</evidence>
<dbReference type="EC" id="3.4.24.-" evidence="6"/>
<keyword evidence="3 6" id="KW-0378">Hydrolase</keyword>
<dbReference type="InterPro" id="IPR001567">
    <property type="entry name" value="Pept_M3A_M3B_dom"/>
</dbReference>
<dbReference type="InterPro" id="IPR042088">
    <property type="entry name" value="OligoPept_F_C"/>
</dbReference>
<gene>
    <name evidence="9" type="primary">pepF</name>
    <name evidence="9" type="ORF">HZA61_01425</name>
</gene>
<dbReference type="GO" id="GO:0004222">
    <property type="term" value="F:metalloendopeptidase activity"/>
    <property type="evidence" value="ECO:0007669"/>
    <property type="project" value="UniProtKB-UniRule"/>
</dbReference>
<keyword evidence="5 6" id="KW-0482">Metalloprotease</keyword>
<sequence length="634" mass="70951">MSRFILLNTIVAFLLLGMTLSAAHAIERSEVPANLKWKTSDLYASDDAWHAEHAALGKRVHEIDAYKGRLGESAATFYAALELRSTLDLALTKLYVYASMRSDEDTRDSRAQEMNQLAENLYVDFATAASFMRPEILAVGADKVRGFLAAEPKLAPYKAGLEDLLRYAPHTLSAAEEAIAARAGRLAGAGGNIRGVFANAEMKWPTVKLSDGKEVKLDAAAYTQYRQLPKREDRDLVFRAFFTAHKEWQNTYGAALDAAVQTHLFNRDVHKFDSCLEAALFGDNIPTTVYHQLVKDVNDNLPTLHRYLKLRQRMMGLPDLRYEDLYASVVEEVDLRYTPEQAQALVLEAVAPLGKDYVTVLGDGFRNGWVDWIPTPGKRSGAYSTGVYGVHPYQLQNFTGMYDEVSTVAHESGHSMHTYLADRTQPYPTHDYATFVAEVASTLNENLLLHRMLATTKDPKTRLFLLSTHLEGLRTTMFRQTLFAEFELAIHEKAEKGEALSGRAMTDLYLGLVRKYYGHDAGVCKVDDLYGVEWAYIPHFFRNFYVYQYATSIIASSAIANGIYEDLAKGANKPMPHRDAYLRMLSAGSSKFPIDLLKDAGVDMTTSAPFRAAMAEMNATMDEMERILAAQKKK</sequence>
<evidence type="ECO:0000256" key="3">
    <source>
        <dbReference type="ARBA" id="ARBA00022801"/>
    </source>
</evidence>
<evidence type="ECO:0000259" key="7">
    <source>
        <dbReference type="Pfam" id="PF01432"/>
    </source>
</evidence>
<comment type="cofactor">
    <cofactor evidence="6">
        <name>Zn(2+)</name>
        <dbReference type="ChEBI" id="CHEBI:29105"/>
    </cofactor>
    <text evidence="6">Binds 1 zinc ion.</text>
</comment>
<keyword evidence="4 6" id="KW-0862">Zinc</keyword>
<dbReference type="Gene3D" id="1.10.287.830">
    <property type="entry name" value="putative peptidase helix hairpin domain like"/>
    <property type="match status" value="1"/>
</dbReference>
<comment type="caution">
    <text evidence="9">The sequence shown here is derived from an EMBL/GenBank/DDBJ whole genome shotgun (WGS) entry which is preliminary data.</text>
</comment>
<dbReference type="AlphaFoldDB" id="A0A933S9R3"/>
<dbReference type="GO" id="GO:0006518">
    <property type="term" value="P:peptide metabolic process"/>
    <property type="evidence" value="ECO:0007669"/>
    <property type="project" value="TreeGrafter"/>
</dbReference>
<comment type="similarity">
    <text evidence="6">Belongs to the peptidase M3B family.</text>
</comment>
<proteinExistence type="inferred from homology"/>
<dbReference type="Pfam" id="PF08439">
    <property type="entry name" value="Peptidase_M3_N"/>
    <property type="match status" value="1"/>
</dbReference>
<dbReference type="SUPFAM" id="SSF55486">
    <property type="entry name" value="Metalloproteases ('zincins'), catalytic domain"/>
    <property type="match status" value="1"/>
</dbReference>
<organism evidence="9 10">
    <name type="scientific">Eiseniibacteriota bacterium</name>
    <dbReference type="NCBI Taxonomy" id="2212470"/>
    <lineage>
        <taxon>Bacteria</taxon>
        <taxon>Candidatus Eiseniibacteriota</taxon>
    </lineage>
</organism>
<dbReference type="GO" id="GO:0006508">
    <property type="term" value="P:proteolysis"/>
    <property type="evidence" value="ECO:0007669"/>
    <property type="project" value="UniProtKB-KW"/>
</dbReference>
<comment type="function">
    <text evidence="6">Has oligopeptidase activity and degrades a variety of small bioactive peptides.</text>
</comment>
<dbReference type="EMBL" id="JACRIW010000012">
    <property type="protein sequence ID" value="MBI5168127.1"/>
    <property type="molecule type" value="Genomic_DNA"/>
</dbReference>
<reference evidence="9" key="1">
    <citation type="submission" date="2020-07" db="EMBL/GenBank/DDBJ databases">
        <title>Huge and variable diversity of episymbiotic CPR bacteria and DPANN archaea in groundwater ecosystems.</title>
        <authorList>
            <person name="He C.Y."/>
            <person name="Keren R."/>
            <person name="Whittaker M."/>
            <person name="Farag I.F."/>
            <person name="Doudna J."/>
            <person name="Cate J.H.D."/>
            <person name="Banfield J.F."/>
        </authorList>
    </citation>
    <scope>NUCLEOTIDE SEQUENCE</scope>
    <source>
        <strain evidence="9">NC_groundwater_1813_Pr3_B-0.1um_71_17</strain>
    </source>
</reference>
<dbReference type="PANTHER" id="PTHR11804:SF84">
    <property type="entry name" value="SACCHAROLYSIN"/>
    <property type="match status" value="1"/>
</dbReference>
<evidence type="ECO:0000259" key="8">
    <source>
        <dbReference type="Pfam" id="PF08439"/>
    </source>
</evidence>
<dbReference type="InterPro" id="IPR013647">
    <property type="entry name" value="OligopepF_N_dom"/>
</dbReference>
<keyword evidence="1 6" id="KW-0645">Protease</keyword>
<dbReference type="CDD" id="cd09608">
    <property type="entry name" value="M3B_PepF"/>
    <property type="match status" value="1"/>
</dbReference>
<dbReference type="GO" id="GO:0046872">
    <property type="term" value="F:metal ion binding"/>
    <property type="evidence" value="ECO:0007669"/>
    <property type="project" value="UniProtKB-UniRule"/>
</dbReference>
<protein>
    <recommendedName>
        <fullName evidence="6">Oligopeptidase F</fullName>
        <ecNumber evidence="6">3.4.24.-</ecNumber>
    </recommendedName>
</protein>
<dbReference type="InterPro" id="IPR045090">
    <property type="entry name" value="Pept_M3A_M3B"/>
</dbReference>
<evidence type="ECO:0000256" key="2">
    <source>
        <dbReference type="ARBA" id="ARBA00022723"/>
    </source>
</evidence>
<dbReference type="Gene3D" id="1.10.1370.20">
    <property type="entry name" value="Oligoendopeptidase f, C-terminal domain"/>
    <property type="match status" value="1"/>
</dbReference>
<feature type="domain" description="Oligopeptidase F N-terminal" evidence="8">
    <location>
        <begin position="135"/>
        <end position="203"/>
    </location>
</feature>
<dbReference type="Pfam" id="PF01432">
    <property type="entry name" value="Peptidase_M3"/>
    <property type="match status" value="1"/>
</dbReference>
<dbReference type="InterPro" id="IPR004438">
    <property type="entry name" value="Peptidase_M3B"/>
</dbReference>
<dbReference type="PANTHER" id="PTHR11804">
    <property type="entry name" value="PROTEASE M3 THIMET OLIGOPEPTIDASE-RELATED"/>
    <property type="match status" value="1"/>
</dbReference>
<evidence type="ECO:0000256" key="6">
    <source>
        <dbReference type="RuleBase" id="RU368091"/>
    </source>
</evidence>
<evidence type="ECO:0000313" key="10">
    <source>
        <dbReference type="Proteomes" id="UP000696931"/>
    </source>
</evidence>
<evidence type="ECO:0000256" key="4">
    <source>
        <dbReference type="ARBA" id="ARBA00022833"/>
    </source>
</evidence>
<dbReference type="NCBIfam" id="TIGR00181">
    <property type="entry name" value="pepF"/>
    <property type="match status" value="1"/>
</dbReference>
<evidence type="ECO:0000256" key="1">
    <source>
        <dbReference type="ARBA" id="ARBA00022670"/>
    </source>
</evidence>
<dbReference type="Proteomes" id="UP000696931">
    <property type="component" value="Unassembled WGS sequence"/>
</dbReference>
<name>A0A933S9R3_UNCEI</name>